<feature type="compositionally biased region" description="Basic residues" evidence="1">
    <location>
        <begin position="162"/>
        <end position="172"/>
    </location>
</feature>
<evidence type="ECO:0000256" key="1">
    <source>
        <dbReference type="SAM" id="MobiDB-lite"/>
    </source>
</evidence>
<name>A0A8J5GZE9_ZINOF</name>
<feature type="region of interest" description="Disordered" evidence="1">
    <location>
        <begin position="287"/>
        <end position="315"/>
    </location>
</feature>
<dbReference type="Proteomes" id="UP000734854">
    <property type="component" value="Unassembled WGS sequence"/>
</dbReference>
<evidence type="ECO:0000313" key="4">
    <source>
        <dbReference type="Proteomes" id="UP000734854"/>
    </source>
</evidence>
<organism evidence="3 4">
    <name type="scientific">Zingiber officinale</name>
    <name type="common">Ginger</name>
    <name type="synonym">Amomum zingiber</name>
    <dbReference type="NCBI Taxonomy" id="94328"/>
    <lineage>
        <taxon>Eukaryota</taxon>
        <taxon>Viridiplantae</taxon>
        <taxon>Streptophyta</taxon>
        <taxon>Embryophyta</taxon>
        <taxon>Tracheophyta</taxon>
        <taxon>Spermatophyta</taxon>
        <taxon>Magnoliopsida</taxon>
        <taxon>Liliopsida</taxon>
        <taxon>Zingiberales</taxon>
        <taxon>Zingiberaceae</taxon>
        <taxon>Zingiber</taxon>
    </lineage>
</organism>
<feature type="compositionally biased region" description="Low complexity" evidence="1">
    <location>
        <begin position="126"/>
        <end position="147"/>
    </location>
</feature>
<feature type="compositionally biased region" description="Low complexity" evidence="1">
    <location>
        <begin position="92"/>
        <end position="103"/>
    </location>
</feature>
<feature type="compositionally biased region" description="Low complexity" evidence="1">
    <location>
        <begin position="173"/>
        <end position="198"/>
    </location>
</feature>
<feature type="compositionally biased region" description="Pro residues" evidence="1">
    <location>
        <begin position="77"/>
        <end position="91"/>
    </location>
</feature>
<feature type="chain" id="PRO_5035313561" evidence="2">
    <location>
        <begin position="26"/>
        <end position="464"/>
    </location>
</feature>
<dbReference type="AlphaFoldDB" id="A0A8J5GZE9"/>
<keyword evidence="4" id="KW-1185">Reference proteome</keyword>
<evidence type="ECO:0000313" key="3">
    <source>
        <dbReference type="EMBL" id="KAG6516402.1"/>
    </source>
</evidence>
<dbReference type="EMBL" id="JACMSC010000007">
    <property type="protein sequence ID" value="KAG6516402.1"/>
    <property type="molecule type" value="Genomic_DNA"/>
</dbReference>
<accession>A0A8J5GZE9</accession>
<feature type="compositionally biased region" description="Low complexity" evidence="1">
    <location>
        <begin position="25"/>
        <end position="54"/>
    </location>
</feature>
<comment type="caution">
    <text evidence="3">The sequence shown here is derived from an EMBL/GenBank/DDBJ whole genome shotgun (WGS) entry which is preliminary data.</text>
</comment>
<feature type="region of interest" description="Disordered" evidence="1">
    <location>
        <begin position="25"/>
        <end position="198"/>
    </location>
</feature>
<feature type="compositionally biased region" description="Basic and acidic residues" evidence="1">
    <location>
        <begin position="294"/>
        <end position="309"/>
    </location>
</feature>
<sequence>MDRRPAILCLSLLLCAAAAAIPASAQSPAAAPSKAATAPATAKTTTPVPASAPSKPAPAPTQPSPVPAAAPAAKITTPPPATAPETPPPTAPANATAPATAPAAMPPATSPAAAATPPAPVPVAAPPATSVPPAAAPVIPSTPVPAAESPVPSETPAPAASKPKKKKKKGKKAVAPAPSSLAPLAASPSDAASPGPSVAADEVVQVVIPGCPNGNDGGHPAYRGGLRRNLKSQPLAPVCSRSPSGKFPFHSFLLVSRNFQSDLETPVTAPSETPASVANDVKIPTHKFSSNQVEAKDAEKGTGSHERNLKATPKKRRLMENNSILSTKEVFSYYIGQREYQKPTSISPVQRDFWQTKRKGGSGATTLYSLTFLPCTYACDPRGGGGLRRLAMIGRHQLKGKLLARPDLDSEGKGNKCLSQWKGSVMDFFVGAILLQNVFDTISRFALMSLAVKFPLKEIDTETG</sequence>
<protein>
    <submittedName>
        <fullName evidence="3">Uncharacterized protein</fullName>
    </submittedName>
</protein>
<evidence type="ECO:0000256" key="2">
    <source>
        <dbReference type="SAM" id="SignalP"/>
    </source>
</evidence>
<dbReference type="PRINTS" id="PR01217">
    <property type="entry name" value="PRICHEXTENSN"/>
</dbReference>
<reference evidence="3 4" key="1">
    <citation type="submission" date="2020-08" db="EMBL/GenBank/DDBJ databases">
        <title>Plant Genome Project.</title>
        <authorList>
            <person name="Zhang R.-G."/>
        </authorList>
    </citation>
    <scope>NUCLEOTIDE SEQUENCE [LARGE SCALE GENOMIC DNA]</scope>
    <source>
        <tissue evidence="3">Rhizome</tissue>
    </source>
</reference>
<feature type="signal peptide" evidence="2">
    <location>
        <begin position="1"/>
        <end position="25"/>
    </location>
</feature>
<keyword evidence="2" id="KW-0732">Signal</keyword>
<proteinExistence type="predicted"/>
<feature type="compositionally biased region" description="Pro residues" evidence="1">
    <location>
        <begin position="55"/>
        <end position="68"/>
    </location>
</feature>
<gene>
    <name evidence="3" type="ORF">ZIOFF_026861</name>
</gene>